<gene>
    <name evidence="8" type="ORF">CN97_17790</name>
</gene>
<dbReference type="PANTHER" id="PTHR43711">
    <property type="entry name" value="TWO-COMPONENT HISTIDINE KINASE"/>
    <property type="match status" value="1"/>
</dbReference>
<comment type="subcellular location">
    <subcellularLocation>
        <location evidence="2">Membrane</location>
    </subcellularLocation>
</comment>
<evidence type="ECO:0000256" key="7">
    <source>
        <dbReference type="ARBA" id="ARBA00023012"/>
    </source>
</evidence>
<evidence type="ECO:0000256" key="6">
    <source>
        <dbReference type="ARBA" id="ARBA00022777"/>
    </source>
</evidence>
<dbReference type="SMART" id="SM00388">
    <property type="entry name" value="HisKA"/>
    <property type="match status" value="1"/>
</dbReference>
<dbReference type="PRINTS" id="PR00344">
    <property type="entry name" value="BCTRLSENSOR"/>
</dbReference>
<dbReference type="CDD" id="cd00082">
    <property type="entry name" value="HisKA"/>
    <property type="match status" value="1"/>
</dbReference>
<organism evidence="8 9">
    <name type="scientific">Haematobacter massiliensis</name>
    <dbReference type="NCBI Taxonomy" id="195105"/>
    <lineage>
        <taxon>Bacteria</taxon>
        <taxon>Pseudomonadati</taxon>
        <taxon>Pseudomonadota</taxon>
        <taxon>Alphaproteobacteria</taxon>
        <taxon>Rhodobacterales</taxon>
        <taxon>Paracoccaceae</taxon>
        <taxon>Haematobacter</taxon>
    </lineage>
</organism>
<dbReference type="STRING" id="195105.CN97_17790"/>
<evidence type="ECO:0000313" key="8">
    <source>
        <dbReference type="EMBL" id="KFI28598.1"/>
    </source>
</evidence>
<dbReference type="AlphaFoldDB" id="A0A086Y2U8"/>
<dbReference type="InterPro" id="IPR003660">
    <property type="entry name" value="HAMP_dom"/>
</dbReference>
<dbReference type="Gene3D" id="1.10.287.130">
    <property type="match status" value="1"/>
</dbReference>
<dbReference type="RefSeq" id="WP_035711510.1">
    <property type="nucleotide sequence ID" value="NZ_CP035513.1"/>
</dbReference>
<dbReference type="Pfam" id="PF00512">
    <property type="entry name" value="HisKA"/>
    <property type="match status" value="1"/>
</dbReference>
<dbReference type="InterPro" id="IPR036097">
    <property type="entry name" value="HisK_dim/P_sf"/>
</dbReference>
<dbReference type="SUPFAM" id="SSF55874">
    <property type="entry name" value="ATPase domain of HSP90 chaperone/DNA topoisomerase II/histidine kinase"/>
    <property type="match status" value="1"/>
</dbReference>
<dbReference type="InterPro" id="IPR004358">
    <property type="entry name" value="Sig_transdc_His_kin-like_C"/>
</dbReference>
<keyword evidence="6" id="KW-0418">Kinase</keyword>
<dbReference type="EC" id="2.7.13.3" evidence="3"/>
<evidence type="ECO:0000313" key="9">
    <source>
        <dbReference type="Proteomes" id="UP000028826"/>
    </source>
</evidence>
<name>A0A086Y2U8_9RHOB</name>
<dbReference type="EMBL" id="JGYG01000007">
    <property type="protein sequence ID" value="KFI28598.1"/>
    <property type="molecule type" value="Genomic_DNA"/>
</dbReference>
<reference evidence="8 9" key="1">
    <citation type="submission" date="2014-03" db="EMBL/GenBank/DDBJ databases">
        <title>Genome of Haematobacter massiliensis CCUG 47968.</title>
        <authorList>
            <person name="Wang D."/>
            <person name="Wang G."/>
        </authorList>
    </citation>
    <scope>NUCLEOTIDE SEQUENCE [LARGE SCALE GENOMIC DNA]</scope>
    <source>
        <strain evidence="8 9">CCUG 47968</strain>
    </source>
</reference>
<keyword evidence="4" id="KW-0597">Phosphoprotein</keyword>
<dbReference type="eggNOG" id="COG2205">
    <property type="taxonomic scope" value="Bacteria"/>
</dbReference>
<dbReference type="SMART" id="SM00387">
    <property type="entry name" value="HATPase_c"/>
    <property type="match status" value="1"/>
</dbReference>
<dbReference type="InterPro" id="IPR005467">
    <property type="entry name" value="His_kinase_dom"/>
</dbReference>
<evidence type="ECO:0000256" key="5">
    <source>
        <dbReference type="ARBA" id="ARBA00022679"/>
    </source>
</evidence>
<keyword evidence="5" id="KW-0808">Transferase</keyword>
<dbReference type="InterPro" id="IPR003594">
    <property type="entry name" value="HATPase_dom"/>
</dbReference>
<proteinExistence type="predicted"/>
<keyword evidence="9" id="KW-1185">Reference proteome</keyword>
<comment type="catalytic activity">
    <reaction evidence="1">
        <text>ATP + protein L-histidine = ADP + protein N-phospho-L-histidine.</text>
        <dbReference type="EC" id="2.7.13.3"/>
    </reaction>
</comment>
<sequence>MTRLLRRCRLNLSSRLALAAATLALLTVAAAGLALYGLDRTARLAAEAMAAQRRLEAYATYSGRVNEWTLSLMSGAPTSDAGVIAALDTLDALTEEDIAAAQSEAEAAERTQGHVPARLRAQFGQLSRSMTQSARGAASVTAAQIYAASAPAIIGQQIAREVERRDQALSQMETARRGMRRGAIGIGIAAPLVLGVLYLAILRPLFSRLRRASRAAERLVAGDAAGEGYGHDELGLLFARLRQMAARLDRRRLALLRDRERLGQLVKERTVELSRANDRLEAADRQRRRFFTDVSHELRTPLTVILGEAELGAQLGDQESRAAFATIEARALRLFRRIEDLLRIARSESGQLELRQEQVDLSRVVAMAIADLQPLAQRGGLAIVTNVPSLAVAADPDWLRQVISGIVENAVKYAGRGATLTIRGAVAGSMAALTLSDDGPGMLPELRARLFDRFVRGGEAPGFGVGLALAAWVAEAQGGGLDLLPATEPGMGLRLTLPLWKEET</sequence>
<dbReference type="Gene3D" id="6.10.340.10">
    <property type="match status" value="1"/>
</dbReference>
<dbReference type="InterPro" id="IPR050736">
    <property type="entry name" value="Sensor_HK_Regulatory"/>
</dbReference>
<dbReference type="Proteomes" id="UP000028826">
    <property type="component" value="Unassembled WGS sequence"/>
</dbReference>
<dbReference type="InterPro" id="IPR003661">
    <property type="entry name" value="HisK_dim/P_dom"/>
</dbReference>
<evidence type="ECO:0000256" key="2">
    <source>
        <dbReference type="ARBA" id="ARBA00004370"/>
    </source>
</evidence>
<protein>
    <recommendedName>
        <fullName evidence="3">histidine kinase</fullName>
        <ecNumber evidence="3">2.7.13.3</ecNumber>
    </recommendedName>
</protein>
<dbReference type="Pfam" id="PF02518">
    <property type="entry name" value="HATPase_c"/>
    <property type="match status" value="1"/>
</dbReference>
<evidence type="ECO:0000256" key="3">
    <source>
        <dbReference type="ARBA" id="ARBA00012438"/>
    </source>
</evidence>
<dbReference type="Gene3D" id="3.30.565.10">
    <property type="entry name" value="Histidine kinase-like ATPase, C-terminal domain"/>
    <property type="match status" value="1"/>
</dbReference>
<evidence type="ECO:0000256" key="1">
    <source>
        <dbReference type="ARBA" id="ARBA00000085"/>
    </source>
</evidence>
<dbReference type="GO" id="GO:0016020">
    <property type="term" value="C:membrane"/>
    <property type="evidence" value="ECO:0007669"/>
    <property type="project" value="UniProtKB-SubCell"/>
</dbReference>
<dbReference type="SUPFAM" id="SSF47384">
    <property type="entry name" value="Homodimeric domain of signal transducing histidine kinase"/>
    <property type="match status" value="1"/>
</dbReference>
<comment type="caution">
    <text evidence="8">The sequence shown here is derived from an EMBL/GenBank/DDBJ whole genome shotgun (WGS) entry which is preliminary data.</text>
</comment>
<dbReference type="PROSITE" id="PS50885">
    <property type="entry name" value="HAMP"/>
    <property type="match status" value="1"/>
</dbReference>
<evidence type="ECO:0000256" key="4">
    <source>
        <dbReference type="ARBA" id="ARBA00022553"/>
    </source>
</evidence>
<dbReference type="PANTHER" id="PTHR43711:SF1">
    <property type="entry name" value="HISTIDINE KINASE 1"/>
    <property type="match status" value="1"/>
</dbReference>
<keyword evidence="7" id="KW-0902">Two-component regulatory system</keyword>
<dbReference type="OrthoDB" id="9809766at2"/>
<dbReference type="GO" id="GO:0000155">
    <property type="term" value="F:phosphorelay sensor kinase activity"/>
    <property type="evidence" value="ECO:0007669"/>
    <property type="project" value="InterPro"/>
</dbReference>
<dbReference type="PROSITE" id="PS50109">
    <property type="entry name" value="HIS_KIN"/>
    <property type="match status" value="1"/>
</dbReference>
<dbReference type="InterPro" id="IPR036890">
    <property type="entry name" value="HATPase_C_sf"/>
</dbReference>
<accession>A0A086Y2U8</accession>